<dbReference type="GO" id="GO:0031956">
    <property type="term" value="F:medium-chain fatty acid-CoA ligase activity"/>
    <property type="evidence" value="ECO:0007669"/>
    <property type="project" value="TreeGrafter"/>
</dbReference>
<dbReference type="PANTHER" id="PTHR43201:SF32">
    <property type="entry name" value="2-SUCCINYLBENZOATE--COA LIGASE, CHLOROPLASTIC_PEROXISOMAL"/>
    <property type="match status" value="1"/>
</dbReference>
<comment type="caution">
    <text evidence="3">The sequence shown here is derived from an EMBL/GenBank/DDBJ whole genome shotgun (WGS) entry which is preliminary data.</text>
</comment>
<evidence type="ECO:0000259" key="2">
    <source>
        <dbReference type="Pfam" id="PF13193"/>
    </source>
</evidence>
<dbReference type="SUPFAM" id="SSF56801">
    <property type="entry name" value="Acetyl-CoA synthetase-like"/>
    <property type="match status" value="1"/>
</dbReference>
<feature type="domain" description="AMP-dependent synthetase/ligase" evidence="1">
    <location>
        <begin position="61"/>
        <end position="250"/>
    </location>
</feature>
<dbReference type="AlphaFoldDB" id="A0A931GSV9"/>
<dbReference type="Gene3D" id="3.40.50.12780">
    <property type="entry name" value="N-terminal domain of ligase-like"/>
    <property type="match status" value="1"/>
</dbReference>
<dbReference type="EMBL" id="JADOUE010000001">
    <property type="protein sequence ID" value="MBG6122427.1"/>
    <property type="molecule type" value="Genomic_DNA"/>
</dbReference>
<proteinExistence type="predicted"/>
<organism evidence="3 4">
    <name type="scientific">Corynebacterium aquatimens</name>
    <dbReference type="NCBI Taxonomy" id="1190508"/>
    <lineage>
        <taxon>Bacteria</taxon>
        <taxon>Bacillati</taxon>
        <taxon>Actinomycetota</taxon>
        <taxon>Actinomycetes</taxon>
        <taxon>Mycobacteriales</taxon>
        <taxon>Corynebacteriaceae</taxon>
        <taxon>Corynebacterium</taxon>
    </lineage>
</organism>
<evidence type="ECO:0000259" key="1">
    <source>
        <dbReference type="Pfam" id="PF00501"/>
    </source>
</evidence>
<reference evidence="3" key="1">
    <citation type="submission" date="2020-11" db="EMBL/GenBank/DDBJ databases">
        <title>Sequencing the genomes of 1000 actinobacteria strains.</title>
        <authorList>
            <person name="Klenk H.-P."/>
        </authorList>
    </citation>
    <scope>NUCLEOTIDE SEQUENCE</scope>
    <source>
        <strain evidence="3">DSM 45632</strain>
    </source>
</reference>
<dbReference type="PANTHER" id="PTHR43201">
    <property type="entry name" value="ACYL-COA SYNTHETASE"/>
    <property type="match status" value="1"/>
</dbReference>
<dbReference type="Proteomes" id="UP000658613">
    <property type="component" value="Unassembled WGS sequence"/>
</dbReference>
<sequence>MTHMLEIVPVDPADPVALMDDLEEAIAGMKAILPVPGGMAPGDRDRAELLRTTMRAGQSIDESVAVVVATSGSTGKPKGAQLTPANLVASADATHQALGGPGQWMLALPAHHIAGLQVLTRCLVAGVEPEWVDLTQGFSVEEFAYRTDELVSTGERCYTALTPMQLTKAMSTLAGIEALRLYAAVLVGGGAINPKLLESAAKLRINAVTTYGSSETAGGCVYDGRPLAGVRVKVVGERIHLGGPTIARGYRNLPDHEAFAEDGWFATSDAGMLISDTLTVTGRLDAIIETGGLKVHPEVVEKHVLACEGVTGACVVGVPDERFGHRLCLAYTGSAGTAQLMEHFDDTLPRWQVPKDIRVVREIPVIGPGKPDRKAVAALFQ</sequence>
<dbReference type="InterPro" id="IPR025110">
    <property type="entry name" value="AMP-bd_C"/>
</dbReference>
<dbReference type="Pfam" id="PF13193">
    <property type="entry name" value="AMP-binding_C"/>
    <property type="match status" value="1"/>
</dbReference>
<dbReference type="InterPro" id="IPR000873">
    <property type="entry name" value="AMP-dep_synth/lig_dom"/>
</dbReference>
<dbReference type="InterPro" id="IPR020845">
    <property type="entry name" value="AMP-binding_CS"/>
</dbReference>
<gene>
    <name evidence="3" type="ORF">IW254_001396</name>
</gene>
<dbReference type="GO" id="GO:0008756">
    <property type="term" value="F:o-succinylbenzoate-CoA ligase activity"/>
    <property type="evidence" value="ECO:0007669"/>
    <property type="project" value="UniProtKB-EC"/>
</dbReference>
<protein>
    <submittedName>
        <fullName evidence="3">O-succinylbenzoic acid--CoA ligase</fullName>
        <ecNumber evidence="3">6.2.1.26</ecNumber>
    </submittedName>
</protein>
<dbReference type="InterPro" id="IPR045851">
    <property type="entry name" value="AMP-bd_C_sf"/>
</dbReference>
<dbReference type="PROSITE" id="PS00455">
    <property type="entry name" value="AMP_BINDING"/>
    <property type="match status" value="1"/>
</dbReference>
<dbReference type="NCBIfam" id="NF005877">
    <property type="entry name" value="PRK07824.1"/>
    <property type="match status" value="1"/>
</dbReference>
<evidence type="ECO:0000313" key="3">
    <source>
        <dbReference type="EMBL" id="MBG6122427.1"/>
    </source>
</evidence>
<evidence type="ECO:0000313" key="4">
    <source>
        <dbReference type="Proteomes" id="UP000658613"/>
    </source>
</evidence>
<keyword evidence="3" id="KW-0436">Ligase</keyword>
<name>A0A931GSV9_9CORY</name>
<feature type="domain" description="AMP-binding enzyme C-terminal" evidence="2">
    <location>
        <begin position="300"/>
        <end position="370"/>
    </location>
</feature>
<dbReference type="InterPro" id="IPR042099">
    <property type="entry name" value="ANL_N_sf"/>
</dbReference>
<dbReference type="Gene3D" id="3.30.300.30">
    <property type="match status" value="1"/>
</dbReference>
<dbReference type="GO" id="GO:0006631">
    <property type="term" value="P:fatty acid metabolic process"/>
    <property type="evidence" value="ECO:0007669"/>
    <property type="project" value="TreeGrafter"/>
</dbReference>
<keyword evidence="4" id="KW-1185">Reference proteome</keyword>
<accession>A0A931GSV9</accession>
<dbReference type="Pfam" id="PF00501">
    <property type="entry name" value="AMP-binding"/>
    <property type="match status" value="1"/>
</dbReference>
<dbReference type="EC" id="6.2.1.26" evidence="3"/>